<accession>A0A7W2A7K6</accession>
<dbReference type="Proteomes" id="UP000535491">
    <property type="component" value="Unassembled WGS sequence"/>
</dbReference>
<organism evidence="1 2">
    <name type="scientific">Paenactinomyces guangxiensis</name>
    <dbReference type="NCBI Taxonomy" id="1490290"/>
    <lineage>
        <taxon>Bacteria</taxon>
        <taxon>Bacillati</taxon>
        <taxon>Bacillota</taxon>
        <taxon>Bacilli</taxon>
        <taxon>Bacillales</taxon>
        <taxon>Thermoactinomycetaceae</taxon>
        <taxon>Paenactinomyces</taxon>
    </lineage>
</organism>
<dbReference type="EMBL" id="JACEIQ010000003">
    <property type="protein sequence ID" value="MBA4493670.1"/>
    <property type="molecule type" value="Genomic_DNA"/>
</dbReference>
<dbReference type="RefSeq" id="WP_181750908.1">
    <property type="nucleotide sequence ID" value="NZ_JACEIQ010000003.1"/>
</dbReference>
<proteinExistence type="predicted"/>
<evidence type="ECO:0000313" key="2">
    <source>
        <dbReference type="Proteomes" id="UP000535491"/>
    </source>
</evidence>
<reference evidence="1 2" key="1">
    <citation type="submission" date="2020-07" db="EMBL/GenBank/DDBJ databases">
        <authorList>
            <person name="Feng H."/>
        </authorList>
    </citation>
    <scope>NUCLEOTIDE SEQUENCE [LARGE SCALE GENOMIC DNA]</scope>
    <source>
        <strain evidence="2">s-10</strain>
    </source>
</reference>
<comment type="caution">
    <text evidence="1">The sequence shown here is derived from an EMBL/GenBank/DDBJ whole genome shotgun (WGS) entry which is preliminary data.</text>
</comment>
<evidence type="ECO:0000313" key="1">
    <source>
        <dbReference type="EMBL" id="MBA4493670.1"/>
    </source>
</evidence>
<name>A0A7W2A7K6_9BACL</name>
<keyword evidence="2" id="KW-1185">Reference proteome</keyword>
<sequence length="99" mass="11307">MITVQIEGQPNQVKPFLDDLQRHPTIELLHHEVKNKGMTGQVDVQVTCYVKHLPKHRLKVVQLVTEEGAEIHIPFLDLVNVEIEEGKKVFAGRVFDVFA</sequence>
<gene>
    <name evidence="1" type="ORF">H1191_05060</name>
</gene>
<dbReference type="AlphaFoldDB" id="A0A7W2A7K6"/>
<protein>
    <submittedName>
        <fullName evidence="1">Uncharacterized protein</fullName>
    </submittedName>
</protein>